<feature type="region of interest" description="Disordered" evidence="1">
    <location>
        <begin position="151"/>
        <end position="181"/>
    </location>
</feature>
<name>A0A6A6TXT2_9PEZI</name>
<feature type="compositionally biased region" description="Low complexity" evidence="1">
    <location>
        <begin position="830"/>
        <end position="839"/>
    </location>
</feature>
<dbReference type="Proteomes" id="UP000799302">
    <property type="component" value="Unassembled WGS sequence"/>
</dbReference>
<organism evidence="2 3">
    <name type="scientific">Microthyrium microscopicum</name>
    <dbReference type="NCBI Taxonomy" id="703497"/>
    <lineage>
        <taxon>Eukaryota</taxon>
        <taxon>Fungi</taxon>
        <taxon>Dikarya</taxon>
        <taxon>Ascomycota</taxon>
        <taxon>Pezizomycotina</taxon>
        <taxon>Dothideomycetes</taxon>
        <taxon>Dothideomycetes incertae sedis</taxon>
        <taxon>Microthyriales</taxon>
        <taxon>Microthyriaceae</taxon>
        <taxon>Microthyrium</taxon>
    </lineage>
</organism>
<evidence type="ECO:0000313" key="3">
    <source>
        <dbReference type="Proteomes" id="UP000799302"/>
    </source>
</evidence>
<dbReference type="EMBL" id="MU004244">
    <property type="protein sequence ID" value="KAF2663648.1"/>
    <property type="molecule type" value="Genomic_DNA"/>
</dbReference>
<feature type="region of interest" description="Disordered" evidence="1">
    <location>
        <begin position="1"/>
        <end position="69"/>
    </location>
</feature>
<feature type="region of interest" description="Disordered" evidence="1">
    <location>
        <begin position="336"/>
        <end position="363"/>
    </location>
</feature>
<feature type="compositionally biased region" description="Basic and acidic residues" evidence="1">
    <location>
        <begin position="12"/>
        <end position="33"/>
    </location>
</feature>
<accession>A0A6A6TXT2</accession>
<feature type="region of interest" description="Disordered" evidence="1">
    <location>
        <begin position="276"/>
        <end position="305"/>
    </location>
</feature>
<protein>
    <submittedName>
        <fullName evidence="2">Uncharacterized protein</fullName>
    </submittedName>
</protein>
<feature type="region of interest" description="Disordered" evidence="1">
    <location>
        <begin position="805"/>
        <end position="871"/>
    </location>
</feature>
<feature type="compositionally biased region" description="Acidic residues" evidence="1">
    <location>
        <begin position="819"/>
        <end position="829"/>
    </location>
</feature>
<dbReference type="AlphaFoldDB" id="A0A6A6TXT2"/>
<feature type="compositionally biased region" description="Acidic residues" evidence="1">
    <location>
        <begin position="840"/>
        <end position="851"/>
    </location>
</feature>
<evidence type="ECO:0000256" key="1">
    <source>
        <dbReference type="SAM" id="MobiDB-lite"/>
    </source>
</evidence>
<feature type="compositionally biased region" description="Polar residues" evidence="1">
    <location>
        <begin position="352"/>
        <end position="363"/>
    </location>
</feature>
<feature type="compositionally biased region" description="Polar residues" evidence="1">
    <location>
        <begin position="36"/>
        <end position="50"/>
    </location>
</feature>
<feature type="compositionally biased region" description="Polar residues" evidence="1">
    <location>
        <begin position="199"/>
        <end position="209"/>
    </location>
</feature>
<feature type="region of interest" description="Disordered" evidence="1">
    <location>
        <begin position="199"/>
        <end position="230"/>
    </location>
</feature>
<keyword evidence="3" id="KW-1185">Reference proteome</keyword>
<evidence type="ECO:0000313" key="2">
    <source>
        <dbReference type="EMBL" id="KAF2663648.1"/>
    </source>
</evidence>
<gene>
    <name evidence="2" type="ORF">BT63DRAFT_483839</name>
</gene>
<sequence>MDDTPDAMEVDPPSHQKMDKQHGDSAEDCREDPPVVSNTQMDPASASPLNQEELDQRRQEKPVTRTQASDNVIVNVTNANAPTAISNVIQERAYVPYTGYISLSAILNPEVPDAPSTYNSIQPRYGHVIQHAEQRDADGRYAYERADFAPDLPTTASIAPPRQTRQSNHNETLHEAGPLNSDPIDLASRVMTYAALTDPSYNSDSQAATQPGPRALSRQPAANHPGTALSSYALPHSQATHGPYAASGSYYAPRLYVAPGSQIAPGPYVASLLPAAPHSQTAPHPQVPPRQKAAPRSQVPPPAGGQLVTFGAGAITSQFAWSGRHQNLAPAPAPAAALVRPAARTGRHRAPPSQSAPARQTLASAAPAIPEPARRGPLALAPSVTAGPLPQMQATYGTHLTPPNRPPQYNFPMPSVQAMQFMCGTPIVAVNAAQQQHVGGPVATHASSSRTTAQAAPQPVARTRAIPNDETTIPDASKLAIDQLPVFDLGDDKLQTLKCPLCGANAGIHSTSGNHLIFFKGPKGMQAHMLACHDKEPSDDNGVKWPKTHPGRREWGWIRGICGAGTISKGDKGSIVPVAASVGISSTQEGKRKAGKDGVAADKLKKKMEKEMEEARQKAMIPHIQYSASRAPVAPTQAPTLQFMNTYGPPSGLNTMNAQAQMTALQTLNAQNRSSGFQANKVRLQPSVAQAINSRYQPPVSQHNNRHVQQAGFQATNAQNQPLVTQTMRMPCQTPLTQAIMAARALPPISQLLNAHVQHHDYQGFIAQVHPPIAQPVNASGPLSTLRNGNASSQLSTFTAINASSTAQQATVEEKQDHNDEDGDDDMEDAATAAQVSDAVAEDGDEDEAMVDEAFQEKGAVEKEEEEEEEI</sequence>
<proteinExistence type="predicted"/>
<feature type="compositionally biased region" description="Basic and acidic residues" evidence="1">
    <location>
        <begin position="54"/>
        <end position="63"/>
    </location>
</feature>
<reference evidence="2" key="1">
    <citation type="journal article" date="2020" name="Stud. Mycol.">
        <title>101 Dothideomycetes genomes: a test case for predicting lifestyles and emergence of pathogens.</title>
        <authorList>
            <person name="Haridas S."/>
            <person name="Albert R."/>
            <person name="Binder M."/>
            <person name="Bloem J."/>
            <person name="Labutti K."/>
            <person name="Salamov A."/>
            <person name="Andreopoulos B."/>
            <person name="Baker S."/>
            <person name="Barry K."/>
            <person name="Bills G."/>
            <person name="Bluhm B."/>
            <person name="Cannon C."/>
            <person name="Castanera R."/>
            <person name="Culley D."/>
            <person name="Daum C."/>
            <person name="Ezra D."/>
            <person name="Gonzalez J."/>
            <person name="Henrissat B."/>
            <person name="Kuo A."/>
            <person name="Liang C."/>
            <person name="Lipzen A."/>
            <person name="Lutzoni F."/>
            <person name="Magnuson J."/>
            <person name="Mondo S."/>
            <person name="Nolan M."/>
            <person name="Ohm R."/>
            <person name="Pangilinan J."/>
            <person name="Park H.-J."/>
            <person name="Ramirez L."/>
            <person name="Alfaro M."/>
            <person name="Sun H."/>
            <person name="Tritt A."/>
            <person name="Yoshinaga Y."/>
            <person name="Zwiers L.-H."/>
            <person name="Turgeon B."/>
            <person name="Goodwin S."/>
            <person name="Spatafora J."/>
            <person name="Crous P."/>
            <person name="Grigoriev I."/>
        </authorList>
    </citation>
    <scope>NUCLEOTIDE SEQUENCE</scope>
    <source>
        <strain evidence="2">CBS 115976</strain>
    </source>
</reference>